<name>A0A0G1XH23_9BACT</name>
<protein>
    <recommendedName>
        <fullName evidence="3">DUF5673 domain-containing protein</fullName>
    </recommendedName>
</protein>
<dbReference type="Proteomes" id="UP000034846">
    <property type="component" value="Unassembled WGS sequence"/>
</dbReference>
<proteinExistence type="predicted"/>
<reference evidence="1 2" key="1">
    <citation type="journal article" date="2015" name="Nature">
        <title>rRNA introns, odd ribosomes, and small enigmatic genomes across a large radiation of phyla.</title>
        <authorList>
            <person name="Brown C.T."/>
            <person name="Hug L.A."/>
            <person name="Thomas B.C."/>
            <person name="Sharon I."/>
            <person name="Castelle C.J."/>
            <person name="Singh A."/>
            <person name="Wilkins M.J."/>
            <person name="Williams K.H."/>
            <person name="Banfield J.F."/>
        </authorList>
    </citation>
    <scope>NUCLEOTIDE SEQUENCE [LARGE SCALE GENOMIC DNA]</scope>
</reference>
<feature type="non-terminal residue" evidence="1">
    <location>
        <position position="1"/>
    </location>
</feature>
<dbReference type="AlphaFoldDB" id="A0A0G1XH23"/>
<comment type="caution">
    <text evidence="1">The sequence shown here is derived from an EMBL/GenBank/DDBJ whole genome shotgun (WGS) entry which is preliminary data.</text>
</comment>
<sequence>LIVLMFAVITIMRDLKKPARIPVFITTAGVVFGNEFYRFQDIRDFSISFEPLTVKALYISFHGRVQPMLSIDLDDMNPNEVRRTLLPYVYENLEREGESLTDVLRRVYKL</sequence>
<dbReference type="EMBL" id="LCRD01000008">
    <property type="protein sequence ID" value="KKW30568.1"/>
    <property type="molecule type" value="Genomic_DNA"/>
</dbReference>
<accession>A0A0G1XH23</accession>
<evidence type="ECO:0000313" key="2">
    <source>
        <dbReference type="Proteomes" id="UP000034846"/>
    </source>
</evidence>
<gene>
    <name evidence="1" type="ORF">UY72_C0008G0001</name>
</gene>
<evidence type="ECO:0008006" key="3">
    <source>
        <dbReference type="Google" id="ProtNLM"/>
    </source>
</evidence>
<evidence type="ECO:0000313" key="1">
    <source>
        <dbReference type="EMBL" id="KKW30568.1"/>
    </source>
</evidence>
<organism evidence="1 2">
    <name type="scientific">Candidatus Uhrbacteria bacterium GW2011_GWD2_52_7</name>
    <dbReference type="NCBI Taxonomy" id="1618989"/>
    <lineage>
        <taxon>Bacteria</taxon>
        <taxon>Candidatus Uhriibacteriota</taxon>
    </lineage>
</organism>